<feature type="transmembrane region" description="Helical" evidence="1">
    <location>
        <begin position="98"/>
        <end position="123"/>
    </location>
</feature>
<feature type="transmembrane region" description="Helical" evidence="1">
    <location>
        <begin position="30"/>
        <end position="55"/>
    </location>
</feature>
<evidence type="ECO:0000256" key="1">
    <source>
        <dbReference type="SAM" id="Phobius"/>
    </source>
</evidence>
<reference evidence="2" key="1">
    <citation type="submission" date="2023-06" db="EMBL/GenBank/DDBJ databases">
        <authorList>
            <consortium name="Lawrence Berkeley National Laboratory"/>
            <person name="Ahrendt S."/>
            <person name="Sahu N."/>
            <person name="Indic B."/>
            <person name="Wong-Bajracharya J."/>
            <person name="Merenyi Z."/>
            <person name="Ke H.-M."/>
            <person name="Monk M."/>
            <person name="Kocsube S."/>
            <person name="Drula E."/>
            <person name="Lipzen A."/>
            <person name="Balint B."/>
            <person name="Henrissat B."/>
            <person name="Andreopoulos B."/>
            <person name="Martin F.M."/>
            <person name="Harder C.B."/>
            <person name="Rigling D."/>
            <person name="Ford K.L."/>
            <person name="Foster G.D."/>
            <person name="Pangilinan J."/>
            <person name="Papanicolaou A."/>
            <person name="Barry K."/>
            <person name="LaButti K."/>
            <person name="Viragh M."/>
            <person name="Koriabine M."/>
            <person name="Yan M."/>
            <person name="Riley R."/>
            <person name="Champramary S."/>
            <person name="Plett K.L."/>
            <person name="Tsai I.J."/>
            <person name="Slot J."/>
            <person name="Sipos G."/>
            <person name="Plett J."/>
            <person name="Nagy L.G."/>
            <person name="Grigoriev I.V."/>
        </authorList>
    </citation>
    <scope>NUCLEOTIDE SEQUENCE</scope>
    <source>
        <strain evidence="2">CCBAS 213</strain>
    </source>
</reference>
<proteinExistence type="predicted"/>
<keyword evidence="3" id="KW-1185">Reference proteome</keyword>
<dbReference type="RefSeq" id="XP_060330372.1">
    <property type="nucleotide sequence ID" value="XM_060482019.1"/>
</dbReference>
<dbReference type="GeneID" id="85365567"/>
<dbReference type="EMBL" id="JAUEPS010000019">
    <property type="protein sequence ID" value="KAK0458080.1"/>
    <property type="molecule type" value="Genomic_DNA"/>
</dbReference>
<name>A0AA39KBK4_ARMTA</name>
<keyword evidence="1" id="KW-1133">Transmembrane helix</keyword>
<feature type="transmembrane region" description="Helical" evidence="1">
    <location>
        <begin position="67"/>
        <end position="92"/>
    </location>
</feature>
<protein>
    <submittedName>
        <fullName evidence="2">Uncharacterized protein</fullName>
    </submittedName>
</protein>
<gene>
    <name evidence="2" type="ORF">EV420DRAFT_412544</name>
</gene>
<dbReference type="AlphaFoldDB" id="A0AA39KBK4"/>
<evidence type="ECO:0000313" key="2">
    <source>
        <dbReference type="EMBL" id="KAK0458080.1"/>
    </source>
</evidence>
<sequence>MEPEKFCKPSLLLHSNPAMTLKPLHSDLSLGMFLVTSWLNTILYTSQVALSIYYLYHFATTRWLRCWILASLFIDGVCSIANLAGTYMYLVINHGPSLTVFTLAAETAILLTYTSALITHVFFCHRYWTM</sequence>
<dbReference type="Proteomes" id="UP001175211">
    <property type="component" value="Unassembled WGS sequence"/>
</dbReference>
<evidence type="ECO:0000313" key="3">
    <source>
        <dbReference type="Proteomes" id="UP001175211"/>
    </source>
</evidence>
<accession>A0AA39KBK4</accession>
<comment type="caution">
    <text evidence="2">The sequence shown here is derived from an EMBL/GenBank/DDBJ whole genome shotgun (WGS) entry which is preliminary data.</text>
</comment>
<organism evidence="2 3">
    <name type="scientific">Armillaria tabescens</name>
    <name type="common">Ringless honey mushroom</name>
    <name type="synonym">Agaricus tabescens</name>
    <dbReference type="NCBI Taxonomy" id="1929756"/>
    <lineage>
        <taxon>Eukaryota</taxon>
        <taxon>Fungi</taxon>
        <taxon>Dikarya</taxon>
        <taxon>Basidiomycota</taxon>
        <taxon>Agaricomycotina</taxon>
        <taxon>Agaricomycetes</taxon>
        <taxon>Agaricomycetidae</taxon>
        <taxon>Agaricales</taxon>
        <taxon>Marasmiineae</taxon>
        <taxon>Physalacriaceae</taxon>
        <taxon>Desarmillaria</taxon>
    </lineage>
</organism>
<keyword evidence="1" id="KW-0812">Transmembrane</keyword>
<keyword evidence="1" id="KW-0472">Membrane</keyword>